<proteinExistence type="inferred from homology"/>
<dbReference type="InterPro" id="IPR038581">
    <property type="entry name" value="ODC_AZ_sf"/>
</dbReference>
<feature type="region of interest" description="Disordered" evidence="3">
    <location>
        <begin position="177"/>
        <end position="251"/>
    </location>
</feature>
<keyword evidence="5" id="KW-1185">Reference proteome</keyword>
<evidence type="ECO:0000256" key="2">
    <source>
        <dbReference type="ARBA" id="ARBA00022758"/>
    </source>
</evidence>
<dbReference type="STRING" id="8469.M7BM02"/>
<feature type="compositionally biased region" description="Polar residues" evidence="3">
    <location>
        <begin position="184"/>
        <end position="196"/>
    </location>
</feature>
<dbReference type="Gene3D" id="3.40.630.60">
    <property type="match status" value="1"/>
</dbReference>
<dbReference type="AlphaFoldDB" id="M7BM02"/>
<reference evidence="5" key="1">
    <citation type="journal article" date="2013" name="Nat. Genet.">
        <title>The draft genomes of soft-shell turtle and green sea turtle yield insights into the development and evolution of the turtle-specific body plan.</title>
        <authorList>
            <person name="Wang Z."/>
            <person name="Pascual-Anaya J."/>
            <person name="Zadissa A."/>
            <person name="Li W."/>
            <person name="Niimura Y."/>
            <person name="Huang Z."/>
            <person name="Li C."/>
            <person name="White S."/>
            <person name="Xiong Z."/>
            <person name="Fang D."/>
            <person name="Wang B."/>
            <person name="Ming Y."/>
            <person name="Chen Y."/>
            <person name="Zheng Y."/>
            <person name="Kuraku S."/>
            <person name="Pignatelli M."/>
            <person name="Herrero J."/>
            <person name="Beal K."/>
            <person name="Nozawa M."/>
            <person name="Li Q."/>
            <person name="Wang J."/>
            <person name="Zhang H."/>
            <person name="Yu L."/>
            <person name="Shigenobu S."/>
            <person name="Wang J."/>
            <person name="Liu J."/>
            <person name="Flicek P."/>
            <person name="Searle S."/>
            <person name="Wang J."/>
            <person name="Kuratani S."/>
            <person name="Yin Y."/>
            <person name="Aken B."/>
            <person name="Zhang G."/>
            <person name="Irie N."/>
        </authorList>
    </citation>
    <scope>NUCLEOTIDE SEQUENCE [LARGE SCALE GENOMIC DNA]</scope>
</reference>
<dbReference type="eggNOG" id="KOG4387">
    <property type="taxonomic scope" value="Eukaryota"/>
</dbReference>
<accession>M7BM02</accession>
<evidence type="ECO:0000313" key="4">
    <source>
        <dbReference type="EMBL" id="EMP38906.1"/>
    </source>
</evidence>
<organism evidence="4 5">
    <name type="scientific">Chelonia mydas</name>
    <name type="common">Green sea-turtle</name>
    <name type="synonym">Chelonia agassizi</name>
    <dbReference type="NCBI Taxonomy" id="8469"/>
    <lineage>
        <taxon>Eukaryota</taxon>
        <taxon>Metazoa</taxon>
        <taxon>Chordata</taxon>
        <taxon>Craniata</taxon>
        <taxon>Vertebrata</taxon>
        <taxon>Euteleostomi</taxon>
        <taxon>Archelosauria</taxon>
        <taxon>Testudinata</taxon>
        <taxon>Testudines</taxon>
        <taxon>Cryptodira</taxon>
        <taxon>Durocryptodira</taxon>
        <taxon>Americhelydia</taxon>
        <taxon>Chelonioidea</taxon>
        <taxon>Cheloniidae</taxon>
        <taxon>Chelonia</taxon>
    </lineage>
</organism>
<dbReference type="GO" id="GO:0008073">
    <property type="term" value="F:ornithine decarboxylase inhibitor activity"/>
    <property type="evidence" value="ECO:0007669"/>
    <property type="project" value="InterPro"/>
</dbReference>
<gene>
    <name evidence="4" type="ORF">UY3_03863</name>
</gene>
<dbReference type="GO" id="GO:0075523">
    <property type="term" value="P:viral translational frameshifting"/>
    <property type="evidence" value="ECO:0007669"/>
    <property type="project" value="UniProtKB-KW"/>
</dbReference>
<dbReference type="GO" id="GO:0045732">
    <property type="term" value="P:positive regulation of protein catabolic process"/>
    <property type="evidence" value="ECO:0007669"/>
    <property type="project" value="TreeGrafter"/>
</dbReference>
<dbReference type="PROSITE" id="PS01337">
    <property type="entry name" value="ODC_AZ"/>
    <property type="match status" value="1"/>
</dbReference>
<dbReference type="EMBL" id="KB518250">
    <property type="protein sequence ID" value="EMP38906.1"/>
    <property type="molecule type" value="Genomic_DNA"/>
</dbReference>
<dbReference type="GO" id="GO:0005634">
    <property type="term" value="C:nucleus"/>
    <property type="evidence" value="ECO:0007669"/>
    <property type="project" value="TreeGrafter"/>
</dbReference>
<evidence type="ECO:0000256" key="3">
    <source>
        <dbReference type="SAM" id="MobiDB-lite"/>
    </source>
</evidence>
<sequence>MEPHRWHRHYLVLKDIEITEFILVAQTVFHSSLFSPHQNLKDEKLTVNQDVPVHEGKPHIVHFQYKITEVKISSWDAVLSNQSLFVEIPDGLLADGSKEGLLALLEFAEEKMKANYVFICFRKSREDRALCHASLTSMPCMEIVVIPDRDLKSANDPLCMYHGAEQLHSMYSARGRRTARDNGDTGTTHTARQTLHSAEPERPAALGQAGDAHLSPTVHRAQPHTALTRPWARARSLTRDTHPPRCTEPSTHAPRWYLISTTTNEKSPKLSSLGLRLWVQATRL</sequence>
<protein>
    <submittedName>
        <fullName evidence="4">Ornithine decarboxylase antizyme 2</fullName>
    </submittedName>
</protein>
<dbReference type="Pfam" id="PF02100">
    <property type="entry name" value="ODC_AZ"/>
    <property type="match status" value="1"/>
</dbReference>
<dbReference type="InterPro" id="IPR016181">
    <property type="entry name" value="Acyl_CoA_acyltransferase"/>
</dbReference>
<dbReference type="PANTHER" id="PTHR10279">
    <property type="entry name" value="ORNITHINE DECARBOXYLASE ANTIZYME"/>
    <property type="match status" value="1"/>
</dbReference>
<name>M7BM02_CHEMY</name>
<dbReference type="SUPFAM" id="SSF55729">
    <property type="entry name" value="Acyl-CoA N-acyltransferases (Nat)"/>
    <property type="match status" value="1"/>
</dbReference>
<keyword evidence="2" id="KW-0688">Ribosomal frameshifting</keyword>
<dbReference type="InterPro" id="IPR002993">
    <property type="entry name" value="ODC_AZ"/>
</dbReference>
<dbReference type="GO" id="GO:0005737">
    <property type="term" value="C:cytoplasm"/>
    <property type="evidence" value="ECO:0007669"/>
    <property type="project" value="TreeGrafter"/>
</dbReference>
<dbReference type="Proteomes" id="UP000031443">
    <property type="component" value="Unassembled WGS sequence"/>
</dbReference>
<dbReference type="PANTHER" id="PTHR10279:SF6">
    <property type="entry name" value="ORNITHINE DECARBOXYLASE ANTIZYME 2"/>
    <property type="match status" value="1"/>
</dbReference>
<evidence type="ECO:0000313" key="5">
    <source>
        <dbReference type="Proteomes" id="UP000031443"/>
    </source>
</evidence>
<evidence type="ECO:0000256" key="1">
    <source>
        <dbReference type="ARBA" id="ARBA00008796"/>
    </source>
</evidence>
<comment type="similarity">
    <text evidence="1">Belongs to the ODC antizyme family.</text>
</comment>